<protein>
    <submittedName>
        <fullName evidence="2">Uncharacterized protein</fullName>
    </submittedName>
</protein>
<evidence type="ECO:0000313" key="3">
    <source>
        <dbReference type="Proteomes" id="UP000314294"/>
    </source>
</evidence>
<keyword evidence="3" id="KW-1185">Reference proteome</keyword>
<accession>A0A4Z2H9B7</accession>
<proteinExistence type="predicted"/>
<evidence type="ECO:0000313" key="2">
    <source>
        <dbReference type="EMBL" id="TNN61643.1"/>
    </source>
</evidence>
<name>A0A4Z2H9B7_9TELE</name>
<gene>
    <name evidence="2" type="ORF">EYF80_028148</name>
</gene>
<evidence type="ECO:0000256" key="1">
    <source>
        <dbReference type="SAM" id="MobiDB-lite"/>
    </source>
</evidence>
<reference evidence="2 3" key="1">
    <citation type="submission" date="2019-03" db="EMBL/GenBank/DDBJ databases">
        <title>First draft genome of Liparis tanakae, snailfish: a comprehensive survey of snailfish specific genes.</title>
        <authorList>
            <person name="Kim W."/>
            <person name="Song I."/>
            <person name="Jeong J.-H."/>
            <person name="Kim D."/>
            <person name="Kim S."/>
            <person name="Ryu S."/>
            <person name="Song J.Y."/>
            <person name="Lee S.K."/>
        </authorList>
    </citation>
    <scope>NUCLEOTIDE SEQUENCE [LARGE SCALE GENOMIC DNA]</scope>
    <source>
        <tissue evidence="2">Muscle</tissue>
    </source>
</reference>
<dbReference type="Proteomes" id="UP000314294">
    <property type="component" value="Unassembled WGS sequence"/>
</dbReference>
<dbReference type="AlphaFoldDB" id="A0A4Z2H9B7"/>
<comment type="caution">
    <text evidence="2">The sequence shown here is derived from an EMBL/GenBank/DDBJ whole genome shotgun (WGS) entry which is preliminary data.</text>
</comment>
<feature type="region of interest" description="Disordered" evidence="1">
    <location>
        <begin position="48"/>
        <end position="93"/>
    </location>
</feature>
<organism evidence="2 3">
    <name type="scientific">Liparis tanakae</name>
    <name type="common">Tanaka's snailfish</name>
    <dbReference type="NCBI Taxonomy" id="230148"/>
    <lineage>
        <taxon>Eukaryota</taxon>
        <taxon>Metazoa</taxon>
        <taxon>Chordata</taxon>
        <taxon>Craniata</taxon>
        <taxon>Vertebrata</taxon>
        <taxon>Euteleostomi</taxon>
        <taxon>Actinopterygii</taxon>
        <taxon>Neopterygii</taxon>
        <taxon>Teleostei</taxon>
        <taxon>Neoteleostei</taxon>
        <taxon>Acanthomorphata</taxon>
        <taxon>Eupercaria</taxon>
        <taxon>Perciformes</taxon>
        <taxon>Cottioidei</taxon>
        <taxon>Cottales</taxon>
        <taxon>Liparidae</taxon>
        <taxon>Liparis</taxon>
    </lineage>
</organism>
<sequence length="93" mass="10393">MHDSCSDSSEAMLGKHGLLWERDNCSIWIRQSVMRGCELQLRWINPCRDNNGPKTRGSAARISGGAQYPARTTQGDGMRPTRVVSLEETRIST</sequence>
<dbReference type="EMBL" id="SRLO01000312">
    <property type="protein sequence ID" value="TNN61643.1"/>
    <property type="molecule type" value="Genomic_DNA"/>
</dbReference>